<organism evidence="1 2">
    <name type="scientific">Durusdinium trenchii</name>
    <dbReference type="NCBI Taxonomy" id="1381693"/>
    <lineage>
        <taxon>Eukaryota</taxon>
        <taxon>Sar</taxon>
        <taxon>Alveolata</taxon>
        <taxon>Dinophyceae</taxon>
        <taxon>Suessiales</taxon>
        <taxon>Symbiodiniaceae</taxon>
        <taxon>Durusdinium</taxon>
    </lineage>
</organism>
<name>A0ABP0IBT0_9DINO</name>
<reference evidence="1 2" key="1">
    <citation type="submission" date="2024-02" db="EMBL/GenBank/DDBJ databases">
        <authorList>
            <person name="Chen Y."/>
            <person name="Shah S."/>
            <person name="Dougan E. K."/>
            <person name="Thang M."/>
            <person name="Chan C."/>
        </authorList>
    </citation>
    <scope>NUCLEOTIDE SEQUENCE [LARGE SCALE GENOMIC DNA]</scope>
</reference>
<comment type="caution">
    <text evidence="1">The sequence shown here is derived from an EMBL/GenBank/DDBJ whole genome shotgun (WGS) entry which is preliminary data.</text>
</comment>
<keyword evidence="2" id="KW-1185">Reference proteome</keyword>
<sequence>MENGAFPFDLSLAKQPVLEISDSEESRSKKRPLTLTCTPSKKRLFLGGIPGFAETPQDVQALLGPGFANARFAALNESATSWLLLLRRWAPSSEDFDTLWAKHPSSLGKGKLFGKEVTFHRYQQSFGTDYAFSGQVAEAHPLNAEESPEVPQGLNSMLYDATYMMLYGTDEDSERCGTFWPSSGQPSCNPH</sequence>
<dbReference type="EMBL" id="CAXAMN010002259">
    <property type="protein sequence ID" value="CAK8998840.1"/>
    <property type="molecule type" value="Genomic_DNA"/>
</dbReference>
<accession>A0ABP0IBT0</accession>
<proteinExistence type="predicted"/>
<protein>
    <submittedName>
        <fullName evidence="1">Uncharacterized protein</fullName>
    </submittedName>
</protein>
<evidence type="ECO:0000313" key="1">
    <source>
        <dbReference type="EMBL" id="CAK8998840.1"/>
    </source>
</evidence>
<gene>
    <name evidence="1" type="ORF">CCMP2556_LOCUS5419</name>
</gene>
<evidence type="ECO:0000313" key="2">
    <source>
        <dbReference type="Proteomes" id="UP001642484"/>
    </source>
</evidence>
<dbReference type="Proteomes" id="UP001642484">
    <property type="component" value="Unassembled WGS sequence"/>
</dbReference>